<dbReference type="InterPro" id="IPR036291">
    <property type="entry name" value="NAD(P)-bd_dom_sf"/>
</dbReference>
<dbReference type="InterPro" id="IPR016040">
    <property type="entry name" value="NAD(P)-bd_dom"/>
</dbReference>
<proteinExistence type="inferred from homology"/>
<organism evidence="3 4">
    <name type="scientific">Colletotrichum tofieldiae</name>
    <dbReference type="NCBI Taxonomy" id="708197"/>
    <lineage>
        <taxon>Eukaryota</taxon>
        <taxon>Fungi</taxon>
        <taxon>Dikarya</taxon>
        <taxon>Ascomycota</taxon>
        <taxon>Pezizomycotina</taxon>
        <taxon>Sordariomycetes</taxon>
        <taxon>Hypocreomycetidae</taxon>
        <taxon>Glomerellales</taxon>
        <taxon>Glomerellaceae</taxon>
        <taxon>Colletotrichum</taxon>
        <taxon>Colletotrichum spaethianum species complex</taxon>
    </lineage>
</organism>
<dbReference type="EMBL" id="LFIV01000006">
    <property type="protein sequence ID" value="KZL77742.1"/>
    <property type="molecule type" value="Genomic_DNA"/>
</dbReference>
<evidence type="ECO:0000313" key="4">
    <source>
        <dbReference type="Proteomes" id="UP000076552"/>
    </source>
</evidence>
<reference evidence="3 4" key="1">
    <citation type="submission" date="2015-06" db="EMBL/GenBank/DDBJ databases">
        <title>Survival trade-offs in plant roots during colonization by closely related pathogenic and mutualistic fungi.</title>
        <authorList>
            <person name="Hacquard S."/>
            <person name="Kracher B."/>
            <person name="Hiruma K."/>
            <person name="Weinman A."/>
            <person name="Muench P."/>
            <person name="Garrido Oter R."/>
            <person name="Ver Loren van Themaat E."/>
            <person name="Dallerey J.-F."/>
            <person name="Damm U."/>
            <person name="Henrissat B."/>
            <person name="Lespinet O."/>
            <person name="Thon M."/>
            <person name="Kemen E."/>
            <person name="McHardy A.C."/>
            <person name="Schulze-Lefert P."/>
            <person name="O'Connell R.J."/>
        </authorList>
    </citation>
    <scope>NUCLEOTIDE SEQUENCE [LARGE SCALE GENOMIC DNA]</scope>
    <source>
        <strain evidence="3 4">0861</strain>
    </source>
</reference>
<name>A0A166YJN6_9PEZI</name>
<gene>
    <name evidence="3" type="ORF">CT0861_06396</name>
</gene>
<accession>A0A166YJN6</accession>
<evidence type="ECO:0000259" key="2">
    <source>
        <dbReference type="Pfam" id="PF13460"/>
    </source>
</evidence>
<dbReference type="InterPro" id="IPR051606">
    <property type="entry name" value="Polyketide_Oxido-like"/>
</dbReference>
<dbReference type="STRING" id="708197.A0A166YJN6"/>
<dbReference type="Pfam" id="PF13460">
    <property type="entry name" value="NAD_binding_10"/>
    <property type="match status" value="1"/>
</dbReference>
<keyword evidence="4" id="KW-1185">Reference proteome</keyword>
<evidence type="ECO:0000313" key="3">
    <source>
        <dbReference type="EMBL" id="KZL77742.1"/>
    </source>
</evidence>
<dbReference type="Proteomes" id="UP000076552">
    <property type="component" value="Unassembled WGS sequence"/>
</dbReference>
<dbReference type="GO" id="GO:0016646">
    <property type="term" value="F:oxidoreductase activity, acting on the CH-NH group of donors, NAD or NADP as acceptor"/>
    <property type="evidence" value="ECO:0007669"/>
    <property type="project" value="TreeGrafter"/>
</dbReference>
<dbReference type="PANTHER" id="PTHR43355:SF2">
    <property type="entry name" value="FLAVIN REDUCTASE (NADPH)"/>
    <property type="match status" value="1"/>
</dbReference>
<dbReference type="Gene3D" id="3.40.50.720">
    <property type="entry name" value="NAD(P)-binding Rossmann-like Domain"/>
    <property type="match status" value="1"/>
</dbReference>
<comment type="similarity">
    <text evidence="1">Belongs to the avfA family.</text>
</comment>
<dbReference type="PANTHER" id="PTHR43355">
    <property type="entry name" value="FLAVIN REDUCTASE (NADPH)"/>
    <property type="match status" value="1"/>
</dbReference>
<sequence length="242" mass="26996">MKKAKVSADYEAGVLGGTGPAGICLIRELVHREHATIVFARNPSKIPIDLLANSLIEVLEGQMSDTATLSSALARTYVVVSLLGPDIRDRSMKSSLYADIYRDHVLPLMKQHRVKRILAMGTLTIRRPEDRWTLMQTIVTTLMPLFNNAVYHNMLNIAHLFDEEGQDHEWTIFRIAQIKGDSDEDSWKNHRGEDLFIGWVGEEGWKLSATRAGLARWLVDAVEGKAEAWVGKMPAVSSCATA</sequence>
<evidence type="ECO:0000256" key="1">
    <source>
        <dbReference type="ARBA" id="ARBA00038376"/>
    </source>
</evidence>
<comment type="caution">
    <text evidence="3">The sequence shown here is derived from an EMBL/GenBank/DDBJ whole genome shotgun (WGS) entry which is preliminary data.</text>
</comment>
<dbReference type="AlphaFoldDB" id="A0A166YJN6"/>
<feature type="domain" description="NAD(P)-binding" evidence="2">
    <location>
        <begin position="16"/>
        <end position="223"/>
    </location>
</feature>
<protein>
    <submittedName>
        <fullName evidence="3">NmrA family protein</fullName>
    </submittedName>
</protein>
<dbReference type="SUPFAM" id="SSF51735">
    <property type="entry name" value="NAD(P)-binding Rossmann-fold domains"/>
    <property type="match status" value="1"/>
</dbReference>